<keyword evidence="1" id="KW-0472">Membrane</keyword>
<sequence length="222" mass="22614">MGPAVGEVLPLSIGVAISPIPIIATILMLLTPRAATTATSFLAGWVFGIAVGYTIFVVLGGVADLSSPSDGNSVTATIRVALGVLLLILAVRQWRRRPAPGEDPTLPRWLAAVDKVTPAKALALGFGLSAVNPKNLLMIVGAAVAVTQLGVGGAAIVVAGTVFTVLAASTVAVPVIVYFTMRDRATGWLNDLKAWLTTNNAAVMAVLLLVIGASLIGRGISG</sequence>
<feature type="transmembrane region" description="Helical" evidence="1">
    <location>
        <begin position="74"/>
        <end position="91"/>
    </location>
</feature>
<feature type="transmembrane region" description="Helical" evidence="1">
    <location>
        <begin position="201"/>
        <end position="220"/>
    </location>
</feature>
<evidence type="ECO:0000256" key="1">
    <source>
        <dbReference type="SAM" id="Phobius"/>
    </source>
</evidence>
<dbReference type="RefSeq" id="WP_127951436.1">
    <property type="nucleotide sequence ID" value="NZ_RKLO01000002.1"/>
</dbReference>
<dbReference type="AlphaFoldDB" id="A0A438AYM3"/>
<keyword evidence="3" id="KW-1185">Reference proteome</keyword>
<dbReference type="EMBL" id="RKLO01000002">
    <property type="protein sequence ID" value="RVW03816.1"/>
    <property type="molecule type" value="Genomic_DNA"/>
</dbReference>
<keyword evidence="1" id="KW-0812">Transmembrane</keyword>
<dbReference type="InterPro" id="IPR021315">
    <property type="entry name" value="Gap/Sap"/>
</dbReference>
<gene>
    <name evidence="2" type="ORF">EGT50_04655</name>
</gene>
<reference evidence="2 3" key="1">
    <citation type="submission" date="2018-11" db="EMBL/GenBank/DDBJ databases">
        <title>Rhodococcus spongicola sp. nov. and Rhodococcus xishaensis sp. nov. from marine sponges.</title>
        <authorList>
            <person name="Li L."/>
            <person name="Lin H.W."/>
        </authorList>
    </citation>
    <scope>NUCLEOTIDE SEQUENCE [LARGE SCALE GENOMIC DNA]</scope>
    <source>
        <strain evidence="2 3">LHW51113</strain>
    </source>
</reference>
<feature type="transmembrane region" description="Helical" evidence="1">
    <location>
        <begin position="162"/>
        <end position="181"/>
    </location>
</feature>
<comment type="caution">
    <text evidence="2">The sequence shown here is derived from an EMBL/GenBank/DDBJ whole genome shotgun (WGS) entry which is preliminary data.</text>
</comment>
<name>A0A438AYM3_9NOCA</name>
<dbReference type="Proteomes" id="UP000283479">
    <property type="component" value="Unassembled WGS sequence"/>
</dbReference>
<proteinExistence type="predicted"/>
<dbReference type="OrthoDB" id="4753036at2"/>
<evidence type="ECO:0000313" key="3">
    <source>
        <dbReference type="Proteomes" id="UP000283479"/>
    </source>
</evidence>
<protein>
    <submittedName>
        <fullName evidence="2">GAP family protein</fullName>
    </submittedName>
</protein>
<feature type="transmembrane region" description="Helical" evidence="1">
    <location>
        <begin position="12"/>
        <end position="30"/>
    </location>
</feature>
<evidence type="ECO:0000313" key="2">
    <source>
        <dbReference type="EMBL" id="RVW03816.1"/>
    </source>
</evidence>
<organism evidence="2 3">
    <name type="scientific">Rhodococcus xishaensis</name>
    <dbReference type="NCBI Taxonomy" id="2487364"/>
    <lineage>
        <taxon>Bacteria</taxon>
        <taxon>Bacillati</taxon>
        <taxon>Actinomycetota</taxon>
        <taxon>Actinomycetes</taxon>
        <taxon>Mycobacteriales</taxon>
        <taxon>Nocardiaceae</taxon>
        <taxon>Rhodococcus</taxon>
    </lineage>
</organism>
<feature type="transmembrane region" description="Helical" evidence="1">
    <location>
        <begin position="136"/>
        <end position="156"/>
    </location>
</feature>
<keyword evidence="1" id="KW-1133">Transmembrane helix</keyword>
<feature type="transmembrane region" description="Helical" evidence="1">
    <location>
        <begin position="42"/>
        <end position="62"/>
    </location>
</feature>
<dbReference type="Pfam" id="PF11139">
    <property type="entry name" value="SfLAP"/>
    <property type="match status" value="1"/>
</dbReference>
<accession>A0A438AYM3</accession>